<sequence length="331" mass="38096">MTIREQTEELERKTLSSFATLASETKGRVRPDEPCPIRTDFQRDRDRIIHCKSFRRLKHKTQVFLSPEGDHYRTRLTHTLEVSQIARTIARALRLNEDLTEAISLGHDLGHTPFGHAGEQVLDEICPHGYRHSAQSVRVVERLENDGRGLNLTWEVKNGIACHSSGKEAETLEGRIVRYADKIAYMNHDIEDAVRAGVLREDDIPWDLKYLLGRTKSDRITTFITAIIENSSDNIRLGQEMQDAYNKLNRFLFDAVYTNPSAKGEEGKAQTLLRYLYRYFASSPEKMPEEYQKIAQQEDLDRAVCDYISGMTDRYAVAVYEELMIPRAWGI</sequence>
<dbReference type="SUPFAM" id="SSF109604">
    <property type="entry name" value="HD-domain/PDEase-like"/>
    <property type="match status" value="1"/>
</dbReference>
<dbReference type="GO" id="GO:0016793">
    <property type="term" value="F:triphosphoric monoester hydrolase activity"/>
    <property type="evidence" value="ECO:0007669"/>
    <property type="project" value="InterPro"/>
</dbReference>
<accession>A0A6N2TCA3</accession>
<feature type="domain" description="HD" evidence="3">
    <location>
        <begin position="75"/>
        <end position="186"/>
    </location>
</feature>
<evidence type="ECO:0000256" key="2">
    <source>
        <dbReference type="HAMAP-Rule" id="MF_01212"/>
    </source>
</evidence>
<dbReference type="AlphaFoldDB" id="A0A6N2TCA3"/>
<protein>
    <recommendedName>
        <fullName evidence="2">Deoxyguanosinetriphosphate triphosphohydrolase-like protein</fullName>
    </recommendedName>
</protein>
<dbReference type="SMART" id="SM00471">
    <property type="entry name" value="HDc"/>
    <property type="match status" value="1"/>
</dbReference>
<comment type="similarity">
    <text evidence="2">Belongs to the dGTPase family. Type 2 subfamily.</text>
</comment>
<dbReference type="Pfam" id="PF13286">
    <property type="entry name" value="HD_assoc"/>
    <property type="match status" value="1"/>
</dbReference>
<dbReference type="CDD" id="cd00077">
    <property type="entry name" value="HDc"/>
    <property type="match status" value="1"/>
</dbReference>
<gene>
    <name evidence="4" type="primary">dgt</name>
    <name evidence="4" type="ORF">AULFYP135_01368</name>
</gene>
<dbReference type="EMBL" id="CACRSL010000003">
    <property type="protein sequence ID" value="VYT03235.1"/>
    <property type="molecule type" value="Genomic_DNA"/>
</dbReference>
<evidence type="ECO:0000259" key="3">
    <source>
        <dbReference type="PROSITE" id="PS51831"/>
    </source>
</evidence>
<dbReference type="InterPro" id="IPR006261">
    <property type="entry name" value="dGTPase"/>
</dbReference>
<reference evidence="4" key="1">
    <citation type="submission" date="2019-11" db="EMBL/GenBank/DDBJ databases">
        <authorList>
            <person name="Feng L."/>
        </authorList>
    </citation>
    <scope>NUCLEOTIDE SEQUENCE</scope>
    <source>
        <strain evidence="4">AundefinedLFYP135</strain>
    </source>
</reference>
<dbReference type="NCBIfam" id="NF002327">
    <property type="entry name" value="PRK01286.1-2"/>
    <property type="match status" value="1"/>
</dbReference>
<dbReference type="InterPro" id="IPR051094">
    <property type="entry name" value="Diverse_Catalytic_Enzymes"/>
</dbReference>
<dbReference type="Gene3D" id="1.10.3210.10">
    <property type="entry name" value="Hypothetical protein af1432"/>
    <property type="match status" value="1"/>
</dbReference>
<proteinExistence type="inferred from homology"/>
<dbReference type="InterPro" id="IPR026875">
    <property type="entry name" value="PHydrolase_assoc_dom"/>
</dbReference>
<dbReference type="PROSITE" id="PS51831">
    <property type="entry name" value="HD"/>
    <property type="match status" value="1"/>
</dbReference>
<dbReference type="PANTHER" id="PTHR35795">
    <property type="entry name" value="SLR1885 PROTEIN"/>
    <property type="match status" value="1"/>
</dbReference>
<keyword evidence="1 2" id="KW-0378">Hydrolase</keyword>
<evidence type="ECO:0000313" key="4">
    <source>
        <dbReference type="EMBL" id="VYT03235.1"/>
    </source>
</evidence>
<dbReference type="InterPro" id="IPR003607">
    <property type="entry name" value="HD/PDEase_dom"/>
</dbReference>
<evidence type="ECO:0000256" key="1">
    <source>
        <dbReference type="ARBA" id="ARBA00022801"/>
    </source>
</evidence>
<dbReference type="InterPro" id="IPR006674">
    <property type="entry name" value="HD_domain"/>
</dbReference>
<name>A0A6N2TCA3_9FIRM</name>
<dbReference type="PANTHER" id="PTHR35795:SF1">
    <property type="entry name" value="BIS(5'-NUCLEOSYL)-TETRAPHOSPHATASE, SYMMETRICAL"/>
    <property type="match status" value="1"/>
</dbReference>
<dbReference type="HAMAP" id="MF_01212">
    <property type="entry name" value="dGTPase_type2"/>
    <property type="match status" value="1"/>
</dbReference>
<organism evidence="4">
    <name type="scientific">uncultured Anaerotruncus sp</name>
    <dbReference type="NCBI Taxonomy" id="905011"/>
    <lineage>
        <taxon>Bacteria</taxon>
        <taxon>Bacillati</taxon>
        <taxon>Bacillota</taxon>
        <taxon>Clostridia</taxon>
        <taxon>Eubacteriales</taxon>
        <taxon>Oscillospiraceae</taxon>
        <taxon>Anaerotruncus</taxon>
        <taxon>environmental samples</taxon>
    </lineage>
</organism>
<dbReference type="Pfam" id="PF01966">
    <property type="entry name" value="HD"/>
    <property type="match status" value="1"/>
</dbReference>
<dbReference type="NCBIfam" id="TIGR01353">
    <property type="entry name" value="dGTP_triPase"/>
    <property type="match status" value="1"/>
</dbReference>
<dbReference type="InterPro" id="IPR023023">
    <property type="entry name" value="dNTPase_2"/>
</dbReference>